<gene>
    <name evidence="3" type="ORF">J2S18_001581</name>
</gene>
<feature type="transmembrane region" description="Helical" evidence="1">
    <location>
        <begin position="40"/>
        <end position="58"/>
    </location>
</feature>
<keyword evidence="1" id="KW-1133">Transmembrane helix</keyword>
<name>A0ABT9UTK2_9FIRM</name>
<dbReference type="GO" id="GO:0006508">
    <property type="term" value="P:proteolysis"/>
    <property type="evidence" value="ECO:0007669"/>
    <property type="project" value="UniProtKB-KW"/>
</dbReference>
<feature type="transmembrane region" description="Helical" evidence="1">
    <location>
        <begin position="79"/>
        <end position="102"/>
    </location>
</feature>
<protein>
    <submittedName>
        <fullName evidence="3">Membrane protease YdiL (CAAX protease family)</fullName>
    </submittedName>
</protein>
<dbReference type="GO" id="GO:0008233">
    <property type="term" value="F:peptidase activity"/>
    <property type="evidence" value="ECO:0007669"/>
    <property type="project" value="UniProtKB-KW"/>
</dbReference>
<feature type="transmembrane region" description="Helical" evidence="1">
    <location>
        <begin position="144"/>
        <end position="163"/>
    </location>
</feature>
<accession>A0ABT9UTK2</accession>
<keyword evidence="3" id="KW-0645">Protease</keyword>
<dbReference type="EMBL" id="JAUSUF010000004">
    <property type="protein sequence ID" value="MDQ0149650.1"/>
    <property type="molecule type" value="Genomic_DNA"/>
</dbReference>
<keyword evidence="1" id="KW-0812">Transmembrane</keyword>
<feature type="domain" description="CAAX prenyl protease 2/Lysostaphin resistance protein A-like" evidence="2">
    <location>
        <begin position="113"/>
        <end position="201"/>
    </location>
</feature>
<proteinExistence type="predicted"/>
<dbReference type="Pfam" id="PF02517">
    <property type="entry name" value="Rce1-like"/>
    <property type="match status" value="1"/>
</dbReference>
<reference evidence="3 4" key="1">
    <citation type="submission" date="2023-07" db="EMBL/GenBank/DDBJ databases">
        <title>Genomic Encyclopedia of Type Strains, Phase IV (KMG-IV): sequencing the most valuable type-strain genomes for metagenomic binning, comparative biology and taxonomic classification.</title>
        <authorList>
            <person name="Goeker M."/>
        </authorList>
    </citation>
    <scope>NUCLEOTIDE SEQUENCE [LARGE SCALE GENOMIC DNA]</scope>
    <source>
        <strain evidence="3 4">DSM 20694</strain>
    </source>
</reference>
<evidence type="ECO:0000313" key="3">
    <source>
        <dbReference type="EMBL" id="MDQ0149650.1"/>
    </source>
</evidence>
<dbReference type="RefSeq" id="WP_380081594.1">
    <property type="nucleotide sequence ID" value="NZ_JBHSHR010000046.1"/>
</dbReference>
<feature type="transmembrane region" description="Helical" evidence="1">
    <location>
        <begin position="9"/>
        <end position="28"/>
    </location>
</feature>
<dbReference type="InterPro" id="IPR003675">
    <property type="entry name" value="Rce1/LyrA-like_dom"/>
</dbReference>
<evidence type="ECO:0000313" key="4">
    <source>
        <dbReference type="Proteomes" id="UP001228504"/>
    </source>
</evidence>
<dbReference type="Proteomes" id="UP001228504">
    <property type="component" value="Unassembled WGS sequence"/>
</dbReference>
<keyword evidence="4" id="KW-1185">Reference proteome</keyword>
<keyword evidence="1" id="KW-0472">Membrane</keyword>
<evidence type="ECO:0000259" key="2">
    <source>
        <dbReference type="Pfam" id="PF02517"/>
    </source>
</evidence>
<comment type="caution">
    <text evidence="3">The sequence shown here is derived from an EMBL/GenBank/DDBJ whole genome shotgun (WGS) entry which is preliminary data.</text>
</comment>
<feature type="transmembrane region" description="Helical" evidence="1">
    <location>
        <begin position="213"/>
        <end position="236"/>
    </location>
</feature>
<organism evidence="3 4">
    <name type="scientific">Eubacterium multiforme</name>
    <dbReference type="NCBI Taxonomy" id="83339"/>
    <lineage>
        <taxon>Bacteria</taxon>
        <taxon>Bacillati</taxon>
        <taxon>Bacillota</taxon>
        <taxon>Clostridia</taxon>
        <taxon>Eubacteriales</taxon>
        <taxon>Eubacteriaceae</taxon>
        <taxon>Eubacterium</taxon>
    </lineage>
</organism>
<feature type="transmembrane region" description="Helical" evidence="1">
    <location>
        <begin position="114"/>
        <end position="132"/>
    </location>
</feature>
<keyword evidence="3" id="KW-0378">Hydrolase</keyword>
<sequence>MNNCMKKNLFNLLLGFSIMFGLYWLFKYYVLSINLKNKDLISYAILYGPGFLILYLFTKNICKIRLKYHKLSFSEFIKYFIIQTGIGIIILSIGNIILFKLGYYKGLNIKGFNLIYYIQLILIAPFFEEIIFRKYILSKAIIFGKRQGVLITSILFSIVHIVSQGCIEAIYTFMLSIVWCHVILKTNNLKYTFFLHSLSNISLFILPNLCYKYLYLSIMYRIIFYIIIPILMISILKNKIKSKKNYTKSKKNYTKSKKVV</sequence>
<evidence type="ECO:0000256" key="1">
    <source>
        <dbReference type="SAM" id="Phobius"/>
    </source>
</evidence>